<keyword evidence="5" id="KW-0808">Transferase</keyword>
<sequence>MDTVLCLRIALLVAGFVSSHISSTPPNAAPHAEERARYEEKQALGYGEKGFTSSHAGILLKYTIYMVNFIDLLVILSAERVLIADELRAWLPITTVGRLSMPPAFAIGTLFMVVGTLIRVASYRQLGRHFTFELAIRKDHKLVTSGPYSVVRHPSYTGYWVYITGIAVSQLGPGSLYAELGLWRNPLGFLAGEDSALLQEFGDEWLVWAKRTPYRLVPGIY</sequence>
<comment type="catalytic activity">
    <reaction evidence="5">
        <text>[protein]-C-terminal S-[(2E,6E)-farnesyl]-L-cysteine + S-adenosyl-L-methionine = [protein]-C-terminal S-[(2E,6E)-farnesyl]-L-cysteine methyl ester + S-adenosyl-L-homocysteine</text>
        <dbReference type="Rhea" id="RHEA:21672"/>
        <dbReference type="Rhea" id="RHEA-COMP:12125"/>
        <dbReference type="Rhea" id="RHEA-COMP:12126"/>
        <dbReference type="ChEBI" id="CHEBI:57856"/>
        <dbReference type="ChEBI" id="CHEBI:59789"/>
        <dbReference type="ChEBI" id="CHEBI:90510"/>
        <dbReference type="ChEBI" id="CHEBI:90511"/>
        <dbReference type="EC" id="2.1.1.100"/>
    </reaction>
</comment>
<organism evidence="7 8">
    <name type="scientific">Phanerochaete carnosa (strain HHB-10118-sp)</name>
    <name type="common">White-rot fungus</name>
    <name type="synonym">Peniophora carnosa</name>
    <dbReference type="NCBI Taxonomy" id="650164"/>
    <lineage>
        <taxon>Eukaryota</taxon>
        <taxon>Fungi</taxon>
        <taxon>Dikarya</taxon>
        <taxon>Basidiomycota</taxon>
        <taxon>Agaricomycotina</taxon>
        <taxon>Agaricomycetes</taxon>
        <taxon>Polyporales</taxon>
        <taxon>Phanerochaetaceae</taxon>
        <taxon>Phanerochaete</taxon>
    </lineage>
</organism>
<dbReference type="InParanoid" id="K5VL79"/>
<dbReference type="Pfam" id="PF04140">
    <property type="entry name" value="ICMT"/>
    <property type="match status" value="1"/>
</dbReference>
<feature type="signal peptide" evidence="6">
    <location>
        <begin position="1"/>
        <end position="19"/>
    </location>
</feature>
<evidence type="ECO:0000256" key="3">
    <source>
        <dbReference type="ARBA" id="ARBA00022989"/>
    </source>
</evidence>
<evidence type="ECO:0000256" key="6">
    <source>
        <dbReference type="SAM" id="SignalP"/>
    </source>
</evidence>
<dbReference type="EC" id="2.1.1.100" evidence="5"/>
<evidence type="ECO:0000256" key="5">
    <source>
        <dbReference type="RuleBase" id="RU362022"/>
    </source>
</evidence>
<dbReference type="InterPro" id="IPR007269">
    <property type="entry name" value="ICMT_MeTrfase"/>
</dbReference>
<dbReference type="GO" id="GO:0005789">
    <property type="term" value="C:endoplasmic reticulum membrane"/>
    <property type="evidence" value="ECO:0007669"/>
    <property type="project" value="UniProtKB-SubCell"/>
</dbReference>
<keyword evidence="5" id="KW-0256">Endoplasmic reticulum</keyword>
<dbReference type="GeneID" id="18913273"/>
<dbReference type="Gene3D" id="1.20.120.1630">
    <property type="match status" value="1"/>
</dbReference>
<reference evidence="7 8" key="1">
    <citation type="journal article" date="2012" name="BMC Genomics">
        <title>Comparative genomics of the white-rot fungi, Phanerochaete carnosa and P. chrysosporium, to elucidate the genetic basis of the distinct wood types they colonize.</title>
        <authorList>
            <person name="Suzuki H."/>
            <person name="MacDonald J."/>
            <person name="Syed K."/>
            <person name="Salamov A."/>
            <person name="Hori C."/>
            <person name="Aerts A."/>
            <person name="Henrissat B."/>
            <person name="Wiebenga A."/>
            <person name="vanKuyk P.A."/>
            <person name="Barry K."/>
            <person name="Lindquist E."/>
            <person name="LaButti K."/>
            <person name="Lapidus A."/>
            <person name="Lucas S."/>
            <person name="Coutinho P."/>
            <person name="Gong Y."/>
            <person name="Samejima M."/>
            <person name="Mahadevan R."/>
            <person name="Abou-Zaid M."/>
            <person name="de Vries R.P."/>
            <person name="Igarashi K."/>
            <person name="Yadav J.S."/>
            <person name="Grigoriev I.V."/>
            <person name="Master E.R."/>
        </authorList>
    </citation>
    <scope>NUCLEOTIDE SEQUENCE [LARGE SCALE GENOMIC DNA]</scope>
    <source>
        <strain evidence="7 8">HHB-10118-sp</strain>
    </source>
</reference>
<evidence type="ECO:0000313" key="7">
    <source>
        <dbReference type="EMBL" id="EKM52178.1"/>
    </source>
</evidence>
<proteinExistence type="inferred from homology"/>
<dbReference type="AlphaFoldDB" id="K5VL79"/>
<dbReference type="PANTHER" id="PTHR12714">
    <property type="entry name" value="PROTEIN-S ISOPRENYLCYSTEINE O-METHYLTRANSFERASE"/>
    <property type="match status" value="1"/>
</dbReference>
<evidence type="ECO:0000256" key="1">
    <source>
        <dbReference type="ARBA" id="ARBA00004141"/>
    </source>
</evidence>
<keyword evidence="6" id="KW-0732">Signal</keyword>
<comment type="similarity">
    <text evidence="5">Belongs to the class VI-like SAM-binding methyltransferase superfamily. Isoprenylcysteine carboxyl methyltransferase family.</text>
</comment>
<keyword evidence="2 5" id="KW-0812">Transmembrane</keyword>
<dbReference type="EMBL" id="JH930476">
    <property type="protein sequence ID" value="EKM52178.1"/>
    <property type="molecule type" value="Genomic_DNA"/>
</dbReference>
<protein>
    <recommendedName>
        <fullName evidence="5">Protein-S-isoprenylcysteine O-methyltransferase</fullName>
        <ecNumber evidence="5">2.1.1.100</ecNumber>
    </recommendedName>
</protein>
<name>K5VL79_PHACS</name>
<keyword evidence="5" id="KW-0489">Methyltransferase</keyword>
<dbReference type="Proteomes" id="UP000008370">
    <property type="component" value="Unassembled WGS sequence"/>
</dbReference>
<feature type="chain" id="PRO_5003888357" description="Protein-S-isoprenylcysteine O-methyltransferase" evidence="6">
    <location>
        <begin position="20"/>
        <end position="221"/>
    </location>
</feature>
<comment type="subcellular location">
    <subcellularLocation>
        <location evidence="5">Endoplasmic reticulum membrane</location>
        <topology evidence="5">Multi-pass membrane protein</topology>
    </subcellularLocation>
    <subcellularLocation>
        <location evidence="1">Membrane</location>
        <topology evidence="1">Multi-pass membrane protein</topology>
    </subcellularLocation>
</comment>
<dbReference type="GO" id="GO:0032259">
    <property type="term" value="P:methylation"/>
    <property type="evidence" value="ECO:0007669"/>
    <property type="project" value="UniProtKB-KW"/>
</dbReference>
<keyword evidence="4 5" id="KW-0472">Membrane</keyword>
<evidence type="ECO:0000313" key="8">
    <source>
        <dbReference type="Proteomes" id="UP000008370"/>
    </source>
</evidence>
<dbReference type="HOGENOM" id="CLU_065200_6_0_1"/>
<accession>K5VL79</accession>
<evidence type="ECO:0000256" key="4">
    <source>
        <dbReference type="ARBA" id="ARBA00023136"/>
    </source>
</evidence>
<dbReference type="KEGG" id="pco:PHACADRAFT_212748"/>
<dbReference type="RefSeq" id="XP_007399955.1">
    <property type="nucleotide sequence ID" value="XM_007399893.1"/>
</dbReference>
<dbReference type="PANTHER" id="PTHR12714:SF9">
    <property type="entry name" value="PROTEIN-S-ISOPRENYLCYSTEINE O-METHYLTRANSFERASE"/>
    <property type="match status" value="1"/>
</dbReference>
<evidence type="ECO:0000256" key="2">
    <source>
        <dbReference type="ARBA" id="ARBA00022692"/>
    </source>
</evidence>
<dbReference type="OrthoDB" id="422086at2759"/>
<keyword evidence="5" id="KW-0949">S-adenosyl-L-methionine</keyword>
<feature type="transmembrane region" description="Helical" evidence="5">
    <location>
        <begin position="62"/>
        <end position="83"/>
    </location>
</feature>
<feature type="transmembrane region" description="Helical" evidence="5">
    <location>
        <begin position="104"/>
        <end position="122"/>
    </location>
</feature>
<comment type="caution">
    <text evidence="5">Lacks conserved residue(s) required for the propagation of feature annotation.</text>
</comment>
<keyword evidence="8" id="KW-1185">Reference proteome</keyword>
<keyword evidence="3 5" id="KW-1133">Transmembrane helix</keyword>
<gene>
    <name evidence="7" type="ORF">PHACADRAFT_212748</name>
</gene>
<dbReference type="GO" id="GO:0004671">
    <property type="term" value="F:protein C-terminal S-isoprenylcysteine carboxyl O-methyltransferase activity"/>
    <property type="evidence" value="ECO:0007669"/>
    <property type="project" value="UniProtKB-EC"/>
</dbReference>